<evidence type="ECO:0000313" key="3">
    <source>
        <dbReference type="EMBL" id="TFY56396.1"/>
    </source>
</evidence>
<reference evidence="3 4" key="1">
    <citation type="submission" date="2019-02" db="EMBL/GenBank/DDBJ databases">
        <title>Genome sequencing of the rare red list fungi Dentipellis fragilis.</title>
        <authorList>
            <person name="Buettner E."/>
            <person name="Kellner H."/>
        </authorList>
    </citation>
    <scope>NUCLEOTIDE SEQUENCE [LARGE SCALE GENOMIC DNA]</scope>
    <source>
        <strain evidence="3 4">DSM 105465</strain>
    </source>
</reference>
<comment type="caution">
    <text evidence="3">The sequence shown here is derived from an EMBL/GenBank/DDBJ whole genome shotgun (WGS) entry which is preliminary data.</text>
</comment>
<dbReference type="PANTHER" id="PTHR42760:SF121">
    <property type="entry name" value="3-OXOACYL-(ACYL-CARRIER-PROTEIN) REDUCTASE"/>
    <property type="match status" value="1"/>
</dbReference>
<dbReference type="PRINTS" id="PR00081">
    <property type="entry name" value="GDHRDH"/>
</dbReference>
<dbReference type="Proteomes" id="UP000298327">
    <property type="component" value="Unassembled WGS sequence"/>
</dbReference>
<dbReference type="Pfam" id="PF13561">
    <property type="entry name" value="adh_short_C2"/>
    <property type="match status" value="1"/>
</dbReference>
<proteinExistence type="inferred from homology"/>
<name>A0A4Y9Y1R8_9AGAM</name>
<evidence type="ECO:0008006" key="5">
    <source>
        <dbReference type="Google" id="ProtNLM"/>
    </source>
</evidence>
<dbReference type="InterPro" id="IPR036291">
    <property type="entry name" value="NAD(P)-bd_dom_sf"/>
</dbReference>
<dbReference type="InterPro" id="IPR002347">
    <property type="entry name" value="SDR_fam"/>
</dbReference>
<dbReference type="InterPro" id="IPR020904">
    <property type="entry name" value="Sc_DH/Rdtase_CS"/>
</dbReference>
<dbReference type="EMBL" id="SEOQ01000832">
    <property type="protein sequence ID" value="TFY56396.1"/>
    <property type="molecule type" value="Genomic_DNA"/>
</dbReference>
<organism evidence="3 4">
    <name type="scientific">Dentipellis fragilis</name>
    <dbReference type="NCBI Taxonomy" id="205917"/>
    <lineage>
        <taxon>Eukaryota</taxon>
        <taxon>Fungi</taxon>
        <taxon>Dikarya</taxon>
        <taxon>Basidiomycota</taxon>
        <taxon>Agaricomycotina</taxon>
        <taxon>Agaricomycetes</taxon>
        <taxon>Russulales</taxon>
        <taxon>Hericiaceae</taxon>
        <taxon>Dentipellis</taxon>
    </lineage>
</organism>
<protein>
    <recommendedName>
        <fullName evidence="5">NAD(P)-binding protein</fullName>
    </recommendedName>
</protein>
<evidence type="ECO:0000256" key="2">
    <source>
        <dbReference type="ARBA" id="ARBA00022857"/>
    </source>
</evidence>
<gene>
    <name evidence="3" type="ORF">EVG20_g8941</name>
</gene>
<dbReference type="GO" id="GO:0016616">
    <property type="term" value="F:oxidoreductase activity, acting on the CH-OH group of donors, NAD or NADP as acceptor"/>
    <property type="evidence" value="ECO:0007669"/>
    <property type="project" value="TreeGrafter"/>
</dbReference>
<dbReference type="Gene3D" id="3.40.50.720">
    <property type="entry name" value="NAD(P)-binding Rossmann-like Domain"/>
    <property type="match status" value="1"/>
</dbReference>
<dbReference type="OrthoDB" id="498125at2759"/>
<dbReference type="GO" id="GO:0048038">
    <property type="term" value="F:quinone binding"/>
    <property type="evidence" value="ECO:0007669"/>
    <property type="project" value="TreeGrafter"/>
</dbReference>
<dbReference type="PROSITE" id="PS00061">
    <property type="entry name" value="ADH_SHORT"/>
    <property type="match status" value="1"/>
</dbReference>
<dbReference type="GO" id="GO:0006633">
    <property type="term" value="P:fatty acid biosynthetic process"/>
    <property type="evidence" value="ECO:0007669"/>
    <property type="project" value="TreeGrafter"/>
</dbReference>
<sequence>MGRAIAVQLANDGFDVGVNDIPSKLTLLETLVKEIEGLNRKSIAVPGDVTSEGQVKAMVEEAVAKLGSLDVMVANAGIYHASSLLTSPLEEFEQTLAVNTRGPLLCYRYAAKQMIAQGRGGRIIGAASVAAKRPYPGSIFYNISKFAVRGLTQTAAVELGEHNITVNAYAPGFTLTPMLEDADVDNSKKYGLAAGEFIKRGIDVTPLKRVGQVQDIANMVSFLASDKASYITGQTSSGTSHREKTRILFADFVEARLPRLPLKCTSASHSLSGPRSQLRSVRDIDAHNAKHVFTNAGQANVNLP</sequence>
<dbReference type="STRING" id="205917.A0A4Y9Y1R8"/>
<dbReference type="AlphaFoldDB" id="A0A4Y9Y1R8"/>
<comment type="similarity">
    <text evidence="1">Belongs to the short-chain dehydrogenases/reductases (SDR) family.</text>
</comment>
<dbReference type="PANTHER" id="PTHR42760">
    <property type="entry name" value="SHORT-CHAIN DEHYDROGENASES/REDUCTASES FAMILY MEMBER"/>
    <property type="match status" value="1"/>
</dbReference>
<accession>A0A4Y9Y1R8</accession>
<evidence type="ECO:0000256" key="1">
    <source>
        <dbReference type="ARBA" id="ARBA00006484"/>
    </source>
</evidence>
<keyword evidence="4" id="KW-1185">Reference proteome</keyword>
<dbReference type="FunFam" id="3.40.50.720:FF:000084">
    <property type="entry name" value="Short-chain dehydrogenase reductase"/>
    <property type="match status" value="1"/>
</dbReference>
<dbReference type="SUPFAM" id="SSF51735">
    <property type="entry name" value="NAD(P)-binding Rossmann-fold domains"/>
    <property type="match status" value="1"/>
</dbReference>
<evidence type="ECO:0000313" key="4">
    <source>
        <dbReference type="Proteomes" id="UP000298327"/>
    </source>
</evidence>
<keyword evidence="2" id="KW-0521">NADP</keyword>
<dbReference type="PRINTS" id="PR00080">
    <property type="entry name" value="SDRFAMILY"/>
</dbReference>